<evidence type="ECO:0000259" key="5">
    <source>
        <dbReference type="PROSITE" id="PS50118"/>
    </source>
</evidence>
<dbReference type="InterPro" id="IPR051356">
    <property type="entry name" value="SOX/SOX-like_TF"/>
</dbReference>
<dbReference type="Gene3D" id="1.10.30.10">
    <property type="entry name" value="High mobility group box domain"/>
    <property type="match status" value="1"/>
</dbReference>
<dbReference type="OrthoDB" id="6247875at2759"/>
<dbReference type="InterPro" id="IPR009071">
    <property type="entry name" value="HMG_box_dom"/>
</dbReference>
<keyword evidence="7" id="KW-1185">Reference proteome</keyword>
<feature type="compositionally biased region" description="Low complexity" evidence="4">
    <location>
        <begin position="699"/>
        <end position="715"/>
    </location>
</feature>
<dbReference type="PANTHER" id="PTHR45789:SF2">
    <property type="entry name" value="FI18025P1"/>
    <property type="match status" value="1"/>
</dbReference>
<proteinExistence type="predicted"/>
<feature type="region of interest" description="Disordered" evidence="4">
    <location>
        <begin position="314"/>
        <end position="392"/>
    </location>
</feature>
<evidence type="ECO:0000256" key="4">
    <source>
        <dbReference type="SAM" id="MobiDB-lite"/>
    </source>
</evidence>
<feature type="region of interest" description="Disordered" evidence="4">
    <location>
        <begin position="699"/>
        <end position="724"/>
    </location>
</feature>
<dbReference type="Proteomes" id="UP000559256">
    <property type="component" value="Unassembled WGS sequence"/>
</dbReference>
<evidence type="ECO:0000313" key="6">
    <source>
        <dbReference type="EMBL" id="KAF5337569.1"/>
    </source>
</evidence>
<organism evidence="6 7">
    <name type="scientific">Tetrapyrgos nigripes</name>
    <dbReference type="NCBI Taxonomy" id="182062"/>
    <lineage>
        <taxon>Eukaryota</taxon>
        <taxon>Fungi</taxon>
        <taxon>Dikarya</taxon>
        <taxon>Basidiomycota</taxon>
        <taxon>Agaricomycotina</taxon>
        <taxon>Agaricomycetes</taxon>
        <taxon>Agaricomycetidae</taxon>
        <taxon>Agaricales</taxon>
        <taxon>Marasmiineae</taxon>
        <taxon>Marasmiaceae</taxon>
        <taxon>Tetrapyrgos</taxon>
    </lineage>
</organism>
<dbReference type="InterPro" id="IPR036910">
    <property type="entry name" value="HMG_box_dom_sf"/>
</dbReference>
<feature type="compositionally biased region" description="Basic residues" evidence="4">
    <location>
        <begin position="150"/>
        <end position="166"/>
    </location>
</feature>
<gene>
    <name evidence="6" type="ORF">D9758_016841</name>
</gene>
<dbReference type="SMART" id="SM00398">
    <property type="entry name" value="HMG"/>
    <property type="match status" value="1"/>
</dbReference>
<dbReference type="AlphaFoldDB" id="A0A8H5CA84"/>
<evidence type="ECO:0000256" key="2">
    <source>
        <dbReference type="ARBA" id="ARBA00023242"/>
    </source>
</evidence>
<keyword evidence="2 3" id="KW-0539">Nucleus</keyword>
<reference evidence="6 7" key="1">
    <citation type="journal article" date="2020" name="ISME J.">
        <title>Uncovering the hidden diversity of litter-decomposition mechanisms in mushroom-forming fungi.</title>
        <authorList>
            <person name="Floudas D."/>
            <person name="Bentzer J."/>
            <person name="Ahren D."/>
            <person name="Johansson T."/>
            <person name="Persson P."/>
            <person name="Tunlid A."/>
        </authorList>
    </citation>
    <scope>NUCLEOTIDE SEQUENCE [LARGE SCALE GENOMIC DNA]</scope>
    <source>
        <strain evidence="6 7">CBS 291.85</strain>
    </source>
</reference>
<dbReference type="GO" id="GO:0000981">
    <property type="term" value="F:DNA-binding transcription factor activity, RNA polymerase II-specific"/>
    <property type="evidence" value="ECO:0007669"/>
    <property type="project" value="TreeGrafter"/>
</dbReference>
<feature type="region of interest" description="Disordered" evidence="4">
    <location>
        <begin position="741"/>
        <end position="773"/>
    </location>
</feature>
<dbReference type="GO" id="GO:0000978">
    <property type="term" value="F:RNA polymerase II cis-regulatory region sequence-specific DNA binding"/>
    <property type="evidence" value="ECO:0007669"/>
    <property type="project" value="TreeGrafter"/>
</dbReference>
<accession>A0A8H5CA84</accession>
<feature type="region of interest" description="Disordered" evidence="4">
    <location>
        <begin position="1"/>
        <end position="26"/>
    </location>
</feature>
<dbReference type="PROSITE" id="PS50118">
    <property type="entry name" value="HMG_BOX_2"/>
    <property type="match status" value="1"/>
</dbReference>
<evidence type="ECO:0000313" key="7">
    <source>
        <dbReference type="Proteomes" id="UP000559256"/>
    </source>
</evidence>
<dbReference type="GO" id="GO:0005634">
    <property type="term" value="C:nucleus"/>
    <property type="evidence" value="ECO:0007669"/>
    <property type="project" value="UniProtKB-UniRule"/>
</dbReference>
<name>A0A8H5CA84_9AGAR</name>
<dbReference type="PANTHER" id="PTHR45789">
    <property type="entry name" value="FI18025P1"/>
    <property type="match status" value="1"/>
</dbReference>
<feature type="region of interest" description="Disordered" evidence="4">
    <location>
        <begin position="148"/>
        <end position="215"/>
    </location>
</feature>
<feature type="region of interest" description="Disordered" evidence="4">
    <location>
        <begin position="484"/>
        <end position="529"/>
    </location>
</feature>
<feature type="compositionally biased region" description="Low complexity" evidence="4">
    <location>
        <begin position="433"/>
        <end position="446"/>
    </location>
</feature>
<dbReference type="EMBL" id="JAACJM010000214">
    <property type="protein sequence ID" value="KAF5337569.1"/>
    <property type="molecule type" value="Genomic_DNA"/>
</dbReference>
<dbReference type="Pfam" id="PF00505">
    <property type="entry name" value="HMG_box"/>
    <property type="match status" value="1"/>
</dbReference>
<comment type="caution">
    <text evidence="6">The sequence shown here is derived from an EMBL/GenBank/DDBJ whole genome shotgun (WGS) entry which is preliminary data.</text>
</comment>
<feature type="DNA-binding region" description="HMG box" evidence="3">
    <location>
        <begin position="88"/>
        <end position="157"/>
    </location>
</feature>
<dbReference type="SUPFAM" id="SSF47095">
    <property type="entry name" value="HMG-box"/>
    <property type="match status" value="1"/>
</dbReference>
<feature type="region of interest" description="Disordered" evidence="4">
    <location>
        <begin position="433"/>
        <end position="452"/>
    </location>
</feature>
<dbReference type="CDD" id="cd01389">
    <property type="entry name" value="HMG-box_ROX1-like"/>
    <property type="match status" value="1"/>
</dbReference>
<sequence length="837" mass="91993">MPPASVTHLQARRRSSIAKATKSNHQQLLAPSRLTFYPNLTPSVYVSPGEDNVETDQPAASSGSALLFPPPATVSQSSGKPRHGPNHIKRPANAFMLFRADFVKRKHIPDSVEMKHKSLSGIIGAIWRELPAKDREEWERLAKHVEEDHRKRHPDYKFRPIHKKKGKEPSKSSGRKRGREADFDEPYASKRARAESLSSPADHHPNLEKSPPSSYPPGSFRFVYASLRDERQSFITHCFLKGIKRRPVPSLLGPLHVEGETPGEYLEDHAERWDTEKNYKYIQGQAEIEDHADREALTASLPSLTPMYPEVKQEPYTQSVPPGAHQPRMPRYRRTSSEPLPDEFVHHHPSSFPSSQAHAHTHFTSGHVSTPYPGQSYAGYHPQFSDPPPYNNDYHPAQAAYHHDTTDHVNVNYDYYHQGETYVNHDHSNWVNNVSPSSQPLPLSNSHTSQAVGYSTTSASPVVKPSDATSSIALPQLPSALQSTFPASMSNSQSFPTSSSQTTTHSSNQVHQVASASSGSVCHRYSGSGRSLVGRRASSAEPFLSSQYNSGAFPAYSEMSTWGHHVHRHSQSQEAYEHQYVDERDPVEEMEELEFDPSAVPGWNPNFSFGTATSSTSNSGGITSTTNQFSGNAPVAIPPHVISSPSPYVDTGVPAPYCESPKPPNLDMSCTPRDTFDPLGSAPSPVSTVSAASALSAASPLSAPGTGTFTHDTTTSQVHAPQPITPTQIRQIEQATMALGMNDGQSQSQSQDVTMEEDEDTKQQLGRGEHGEKVDDAQVFANLYKNLASSGSFYMGRMDSVPEYSREAIVMGSRFDIEATGQDTFGYVGGAIEEERH</sequence>
<feature type="compositionally biased region" description="Polar residues" evidence="4">
    <location>
        <begin position="743"/>
        <end position="753"/>
    </location>
</feature>
<feature type="compositionally biased region" description="Low complexity" evidence="4">
    <location>
        <begin position="488"/>
        <end position="512"/>
    </location>
</feature>
<keyword evidence="1 3" id="KW-0238">DNA-binding</keyword>
<protein>
    <recommendedName>
        <fullName evidence="5">HMG box domain-containing protein</fullName>
    </recommendedName>
</protein>
<feature type="domain" description="HMG box" evidence="5">
    <location>
        <begin position="88"/>
        <end position="157"/>
    </location>
</feature>
<evidence type="ECO:0000256" key="1">
    <source>
        <dbReference type="ARBA" id="ARBA00023125"/>
    </source>
</evidence>
<evidence type="ECO:0000256" key="3">
    <source>
        <dbReference type="PROSITE-ProRule" id="PRU00267"/>
    </source>
</evidence>